<evidence type="ECO:0000256" key="1">
    <source>
        <dbReference type="ARBA" id="ARBA00008276"/>
    </source>
</evidence>
<dbReference type="PANTHER" id="PTHR11136:SF0">
    <property type="entry name" value="DIHYDROFOLATE SYNTHETASE-RELATED"/>
    <property type="match status" value="1"/>
</dbReference>
<keyword evidence="14" id="KW-1185">Reference proteome</keyword>
<comment type="similarity">
    <text evidence="1">Belongs to the folylpolyglutamate synthase family.</text>
</comment>
<accession>A0ABX8QU06</accession>
<evidence type="ECO:0000259" key="12">
    <source>
        <dbReference type="Pfam" id="PF08245"/>
    </source>
</evidence>
<evidence type="ECO:0000256" key="4">
    <source>
        <dbReference type="ARBA" id="ARBA00022723"/>
    </source>
</evidence>
<evidence type="ECO:0000313" key="14">
    <source>
        <dbReference type="Proteomes" id="UP001049518"/>
    </source>
</evidence>
<evidence type="ECO:0000256" key="9">
    <source>
        <dbReference type="ARBA" id="ARBA00047493"/>
    </source>
</evidence>
<proteinExistence type="inferred from homology"/>
<dbReference type="InterPro" id="IPR013221">
    <property type="entry name" value="Mur_ligase_cen"/>
</dbReference>
<evidence type="ECO:0000313" key="13">
    <source>
        <dbReference type="EMBL" id="QXJ20922.1"/>
    </source>
</evidence>
<evidence type="ECO:0000256" key="2">
    <source>
        <dbReference type="ARBA" id="ARBA00013025"/>
    </source>
</evidence>
<sequence>MLSERGPGRRSGRCRVGSEGHFPQSWSIVSQPTEPLDYRGAVGAIMSRGVEWEIDPTLDRVRDLVDVLGDPHRAYPVIHVAGTNGKSSTARLIESLLRERGLRTGLYTSPEMTTLRERIAIDGEPISEERFAEAFQDVLPYVRLIDGKHPARLSFFEVLTAMAYAAFADAPVDVAVVEAGMGGVWDATNVADGTVAVITPIGLDHTRYLGETIEEIAAEKAGIIKPGAVAVLAQQPVEAAEVLLRRIAETGAAAAREGIEFGVLSRDVAVGGQQLRLQGLHGVYDEVFLPLFGEHQAGNAATALAAVEAFAGGAPTRGEANLEAATRIAPGEPYTGGEEGQLDPALVRSGFAKSASPGRLEVVRTGPTVLLDAAHNPAGMAASVATITESFGFTRLVGVLAAAADKDLAGILDQLEPVLAELVVTRSSSPRSMPPGELAEIAEGILGPDRVHVAERLDDAIDRAIGLAEETGEYQGAGVLITGSVVTVGDARTLLRVEEGR</sequence>
<feature type="domain" description="Mur ligase C-terminal" evidence="11">
    <location>
        <begin position="358"/>
        <end position="484"/>
    </location>
</feature>
<keyword evidence="7" id="KW-0460">Magnesium</keyword>
<dbReference type="InterPro" id="IPR004101">
    <property type="entry name" value="Mur_ligase_C"/>
</dbReference>
<evidence type="ECO:0000256" key="6">
    <source>
        <dbReference type="ARBA" id="ARBA00022840"/>
    </source>
</evidence>
<evidence type="ECO:0000256" key="7">
    <source>
        <dbReference type="ARBA" id="ARBA00022842"/>
    </source>
</evidence>
<dbReference type="InterPro" id="IPR018109">
    <property type="entry name" value="Folylpolyglutamate_synth_CS"/>
</dbReference>
<reference evidence="13" key="1">
    <citation type="submission" date="2020-07" db="EMBL/GenBank/DDBJ databases">
        <authorList>
            <person name="Tarantini F.S."/>
            <person name="Hong K.W."/>
            <person name="Chan K.G."/>
        </authorList>
    </citation>
    <scope>NUCLEOTIDE SEQUENCE</scope>
    <source>
        <strain evidence="13">32-07</strain>
    </source>
</reference>
<feature type="domain" description="Mur ligase central" evidence="12">
    <location>
        <begin position="80"/>
        <end position="307"/>
    </location>
</feature>
<dbReference type="InterPro" id="IPR001645">
    <property type="entry name" value="Folylpolyglutamate_synth"/>
</dbReference>
<dbReference type="PROSITE" id="PS01011">
    <property type="entry name" value="FOLYLPOLYGLU_SYNT_1"/>
    <property type="match status" value="1"/>
</dbReference>
<evidence type="ECO:0000256" key="3">
    <source>
        <dbReference type="ARBA" id="ARBA00022598"/>
    </source>
</evidence>
<evidence type="ECO:0000259" key="11">
    <source>
        <dbReference type="Pfam" id="PF02875"/>
    </source>
</evidence>
<dbReference type="Gene3D" id="3.40.1190.10">
    <property type="entry name" value="Mur-like, catalytic domain"/>
    <property type="match status" value="1"/>
</dbReference>
<comment type="catalytic activity">
    <reaction evidence="9">
        <text>(6S)-5,6,7,8-tetrahydrofolyl-(gamma-L-Glu)(n) + L-glutamate + ATP = (6S)-5,6,7,8-tetrahydrofolyl-(gamma-L-Glu)(n+1) + ADP + phosphate + H(+)</text>
        <dbReference type="Rhea" id="RHEA:10580"/>
        <dbReference type="Rhea" id="RHEA-COMP:14738"/>
        <dbReference type="Rhea" id="RHEA-COMP:14740"/>
        <dbReference type="ChEBI" id="CHEBI:15378"/>
        <dbReference type="ChEBI" id="CHEBI:29985"/>
        <dbReference type="ChEBI" id="CHEBI:30616"/>
        <dbReference type="ChEBI" id="CHEBI:43474"/>
        <dbReference type="ChEBI" id="CHEBI:141005"/>
        <dbReference type="ChEBI" id="CHEBI:456216"/>
        <dbReference type="EC" id="6.3.2.17"/>
    </reaction>
</comment>
<dbReference type="SUPFAM" id="SSF53623">
    <property type="entry name" value="MurD-like peptide ligases, catalytic domain"/>
    <property type="match status" value="1"/>
</dbReference>
<dbReference type="PANTHER" id="PTHR11136">
    <property type="entry name" value="FOLYLPOLYGLUTAMATE SYNTHASE-RELATED"/>
    <property type="match status" value="1"/>
</dbReference>
<dbReference type="NCBIfam" id="TIGR01499">
    <property type="entry name" value="folC"/>
    <property type="match status" value="1"/>
</dbReference>
<dbReference type="Pfam" id="PF02875">
    <property type="entry name" value="Mur_ligase_C"/>
    <property type="match status" value="1"/>
</dbReference>
<dbReference type="Gene3D" id="3.90.190.20">
    <property type="entry name" value="Mur ligase, C-terminal domain"/>
    <property type="match status" value="1"/>
</dbReference>
<keyword evidence="4" id="KW-0479">Metal-binding</keyword>
<keyword evidence="6" id="KW-0067">ATP-binding</keyword>
<evidence type="ECO:0000256" key="8">
    <source>
        <dbReference type="ARBA" id="ARBA00030592"/>
    </source>
</evidence>
<evidence type="ECO:0000256" key="5">
    <source>
        <dbReference type="ARBA" id="ARBA00022741"/>
    </source>
</evidence>
<name>A0ABX8QU06_9ACTN</name>
<keyword evidence="5" id="KW-0547">Nucleotide-binding</keyword>
<dbReference type="EC" id="6.3.2.17" evidence="2"/>
<keyword evidence="3" id="KW-0436">Ligase</keyword>
<dbReference type="InterPro" id="IPR036565">
    <property type="entry name" value="Mur-like_cat_sf"/>
</dbReference>
<dbReference type="InterPro" id="IPR036615">
    <property type="entry name" value="Mur_ligase_C_dom_sf"/>
</dbReference>
<gene>
    <name evidence="13" type="ORF">AGRA3207_001718</name>
</gene>
<organism evidence="13 14">
    <name type="scientific">Actinomadura graeca</name>
    <dbReference type="NCBI Taxonomy" id="2750812"/>
    <lineage>
        <taxon>Bacteria</taxon>
        <taxon>Bacillati</taxon>
        <taxon>Actinomycetota</taxon>
        <taxon>Actinomycetes</taxon>
        <taxon>Streptosporangiales</taxon>
        <taxon>Thermomonosporaceae</taxon>
        <taxon>Actinomadura</taxon>
    </lineage>
</organism>
<dbReference type="Pfam" id="PF08245">
    <property type="entry name" value="Mur_ligase_M"/>
    <property type="match status" value="1"/>
</dbReference>
<protein>
    <recommendedName>
        <fullName evidence="2">tetrahydrofolate synthase</fullName>
        <ecNumber evidence="2">6.3.2.17</ecNumber>
    </recommendedName>
    <alternativeName>
        <fullName evidence="8">Tetrahydrofolylpolyglutamate synthase</fullName>
    </alternativeName>
</protein>
<dbReference type="Proteomes" id="UP001049518">
    <property type="component" value="Chromosome"/>
</dbReference>
<evidence type="ECO:0000256" key="10">
    <source>
        <dbReference type="SAM" id="MobiDB-lite"/>
    </source>
</evidence>
<dbReference type="SUPFAM" id="SSF53244">
    <property type="entry name" value="MurD-like peptide ligases, peptide-binding domain"/>
    <property type="match status" value="1"/>
</dbReference>
<feature type="region of interest" description="Disordered" evidence="10">
    <location>
        <begin position="1"/>
        <end position="20"/>
    </location>
</feature>
<dbReference type="EMBL" id="CP059572">
    <property type="protein sequence ID" value="QXJ20922.1"/>
    <property type="molecule type" value="Genomic_DNA"/>
</dbReference>